<reference evidence="1 2" key="1">
    <citation type="submission" date="2019-03" db="EMBL/GenBank/DDBJ databases">
        <title>Draft genome sequence of Xylaria hypoxylon DSM 108379, a ubiquitous saprotrophic-parasitic fungi on hardwood.</title>
        <authorList>
            <person name="Buettner E."/>
            <person name="Leonhardt S."/>
            <person name="Gebauer A.M."/>
            <person name="Liers C."/>
            <person name="Hofrichter M."/>
            <person name="Kellner H."/>
        </authorList>
    </citation>
    <scope>NUCLEOTIDE SEQUENCE [LARGE SCALE GENOMIC DNA]</scope>
    <source>
        <strain evidence="1 2">DSM 108379</strain>
    </source>
</reference>
<name>A0A4Z0YJJ5_9PEZI</name>
<evidence type="ECO:0000313" key="2">
    <source>
        <dbReference type="Proteomes" id="UP000297716"/>
    </source>
</evidence>
<dbReference type="OrthoDB" id="3350591at2759"/>
<dbReference type="PANTHER" id="PTHR38797:SF4">
    <property type="entry name" value="NUCLEAR PORE COMPLEX PROTEIN NUP85"/>
    <property type="match status" value="1"/>
</dbReference>
<sequence length="261" mass="29436">MAAITLQQIQEDPDRKDIFGILNEYIQPESTTSAGQATFAFVESVKVADEKFFWAFWDDIFNVAEQIPHDNAAQDKLAAFIRELRLGPETGEKVWDARVWIDLPILSAAIREHLDQVDVGDARISFHAFLARLFHAGVTPATETTAIWILRDALEKEVKPADDESAFDNDLAIAAMYIEYAGATLVRKLALNPNPVLNNDFRRLLRGGELWEGSGLTVDRWTFWGKRFEELADTATSEETKELALHAAQLIVAWFETQLSK</sequence>
<proteinExistence type="predicted"/>
<comment type="caution">
    <text evidence="1">The sequence shown here is derived from an EMBL/GenBank/DDBJ whole genome shotgun (WGS) entry which is preliminary data.</text>
</comment>
<protein>
    <submittedName>
        <fullName evidence="1">Uncharacterized protein</fullName>
    </submittedName>
</protein>
<organism evidence="1 2">
    <name type="scientific">Xylaria hypoxylon</name>
    <dbReference type="NCBI Taxonomy" id="37992"/>
    <lineage>
        <taxon>Eukaryota</taxon>
        <taxon>Fungi</taxon>
        <taxon>Dikarya</taxon>
        <taxon>Ascomycota</taxon>
        <taxon>Pezizomycotina</taxon>
        <taxon>Sordariomycetes</taxon>
        <taxon>Xylariomycetidae</taxon>
        <taxon>Xylariales</taxon>
        <taxon>Xylariaceae</taxon>
        <taxon>Xylaria</taxon>
    </lineage>
</organism>
<evidence type="ECO:0000313" key="1">
    <source>
        <dbReference type="EMBL" id="TGJ78853.1"/>
    </source>
</evidence>
<dbReference type="Proteomes" id="UP000297716">
    <property type="component" value="Unassembled WGS sequence"/>
</dbReference>
<dbReference type="PANTHER" id="PTHR38797">
    <property type="entry name" value="NUCLEAR PORE COMPLEX PROTEIN NUP85-RELATED"/>
    <property type="match status" value="1"/>
</dbReference>
<dbReference type="InterPro" id="IPR053204">
    <property type="entry name" value="Oxopyrrolidines_Biosynth-assoc"/>
</dbReference>
<dbReference type="AlphaFoldDB" id="A0A4Z0YJJ5"/>
<dbReference type="STRING" id="37992.A0A4Z0YJJ5"/>
<accession>A0A4Z0YJJ5</accession>
<dbReference type="EMBL" id="SKBN01000341">
    <property type="protein sequence ID" value="TGJ78853.1"/>
    <property type="molecule type" value="Genomic_DNA"/>
</dbReference>
<gene>
    <name evidence="1" type="ORF">E0Z10_g9911</name>
</gene>
<dbReference type="InterPro" id="IPR022085">
    <property type="entry name" value="OpdG"/>
</dbReference>
<dbReference type="Pfam" id="PF12311">
    <property type="entry name" value="DUF3632"/>
    <property type="match status" value="1"/>
</dbReference>
<keyword evidence="2" id="KW-1185">Reference proteome</keyword>